<comment type="subcellular location">
    <subcellularLocation>
        <location evidence="1">Secreted</location>
    </subcellularLocation>
</comment>
<evidence type="ECO:0000313" key="13">
    <source>
        <dbReference type="EMBL" id="CAK4033692.1"/>
    </source>
</evidence>
<keyword evidence="14" id="KW-1185">Reference proteome</keyword>
<evidence type="ECO:0000256" key="2">
    <source>
        <dbReference type="ARBA" id="ARBA00005641"/>
    </source>
</evidence>
<evidence type="ECO:0000256" key="9">
    <source>
        <dbReference type="ARBA" id="ARBA00038929"/>
    </source>
</evidence>
<evidence type="ECO:0000256" key="4">
    <source>
        <dbReference type="ARBA" id="ARBA00022729"/>
    </source>
</evidence>
<organism evidence="13 14">
    <name type="scientific">Lecanosticta acicola</name>
    <dbReference type="NCBI Taxonomy" id="111012"/>
    <lineage>
        <taxon>Eukaryota</taxon>
        <taxon>Fungi</taxon>
        <taxon>Dikarya</taxon>
        <taxon>Ascomycota</taxon>
        <taxon>Pezizomycotina</taxon>
        <taxon>Dothideomycetes</taxon>
        <taxon>Dothideomycetidae</taxon>
        <taxon>Mycosphaerellales</taxon>
        <taxon>Mycosphaerellaceae</taxon>
        <taxon>Lecanosticta</taxon>
    </lineage>
</organism>
<name>A0AAI8Z788_9PEZI</name>
<keyword evidence="3" id="KW-0964">Secreted</keyword>
<evidence type="ECO:0000256" key="11">
    <source>
        <dbReference type="SAM" id="SignalP"/>
    </source>
</evidence>
<evidence type="ECO:0000256" key="3">
    <source>
        <dbReference type="ARBA" id="ARBA00022525"/>
    </source>
</evidence>
<dbReference type="GO" id="GO:0009251">
    <property type="term" value="P:glucan catabolic process"/>
    <property type="evidence" value="ECO:0007669"/>
    <property type="project" value="TreeGrafter"/>
</dbReference>
<evidence type="ECO:0000313" key="14">
    <source>
        <dbReference type="Proteomes" id="UP001296104"/>
    </source>
</evidence>
<dbReference type="GO" id="GO:0009986">
    <property type="term" value="C:cell surface"/>
    <property type="evidence" value="ECO:0007669"/>
    <property type="project" value="TreeGrafter"/>
</dbReference>
<evidence type="ECO:0000256" key="1">
    <source>
        <dbReference type="ARBA" id="ARBA00004613"/>
    </source>
</evidence>
<dbReference type="GO" id="GO:0005576">
    <property type="term" value="C:extracellular region"/>
    <property type="evidence" value="ECO:0007669"/>
    <property type="project" value="UniProtKB-SubCell"/>
</dbReference>
<evidence type="ECO:0000259" key="12">
    <source>
        <dbReference type="Pfam" id="PF00150"/>
    </source>
</evidence>
<dbReference type="Pfam" id="PF00150">
    <property type="entry name" value="Cellulase"/>
    <property type="match status" value="1"/>
</dbReference>
<proteinExistence type="inferred from homology"/>
<evidence type="ECO:0000256" key="10">
    <source>
        <dbReference type="RuleBase" id="RU361153"/>
    </source>
</evidence>
<keyword evidence="5 10" id="KW-0378">Hydrolase</keyword>
<evidence type="ECO:0000256" key="6">
    <source>
        <dbReference type="ARBA" id="ARBA00023295"/>
    </source>
</evidence>
<dbReference type="GO" id="GO:0004338">
    <property type="term" value="F:glucan exo-1,3-beta-glucosidase activity"/>
    <property type="evidence" value="ECO:0007669"/>
    <property type="project" value="UniProtKB-EC"/>
</dbReference>
<dbReference type="PANTHER" id="PTHR31297">
    <property type="entry name" value="GLUCAN ENDO-1,6-BETA-GLUCOSIDASE B"/>
    <property type="match status" value="1"/>
</dbReference>
<dbReference type="Proteomes" id="UP001296104">
    <property type="component" value="Unassembled WGS sequence"/>
</dbReference>
<evidence type="ECO:0000256" key="7">
    <source>
        <dbReference type="ARBA" id="ARBA00023316"/>
    </source>
</evidence>
<dbReference type="InterPro" id="IPR050386">
    <property type="entry name" value="Glycosyl_hydrolase_5"/>
</dbReference>
<dbReference type="Gene3D" id="3.20.20.80">
    <property type="entry name" value="Glycosidases"/>
    <property type="match status" value="1"/>
</dbReference>
<comment type="catalytic activity">
    <reaction evidence="8">
        <text>Successive hydrolysis of beta-D-glucose units from the non-reducing ends of (1-&gt;3)-beta-D-glucans, releasing alpha-glucose.</text>
        <dbReference type="EC" id="3.2.1.58"/>
    </reaction>
</comment>
<dbReference type="AlphaFoldDB" id="A0AAI8Z788"/>
<dbReference type="GO" id="GO:0071555">
    <property type="term" value="P:cell wall organization"/>
    <property type="evidence" value="ECO:0007669"/>
    <property type="project" value="UniProtKB-KW"/>
</dbReference>
<evidence type="ECO:0000256" key="5">
    <source>
        <dbReference type="ARBA" id="ARBA00022801"/>
    </source>
</evidence>
<keyword evidence="4 11" id="KW-0732">Signal</keyword>
<feature type="chain" id="PRO_5042481365" description="glucan 1,3-beta-glucosidase" evidence="11">
    <location>
        <begin position="21"/>
        <end position="417"/>
    </location>
</feature>
<dbReference type="EC" id="3.2.1.58" evidence="9"/>
<gene>
    <name evidence="13" type="ORF">LECACI_7A008850</name>
</gene>
<dbReference type="EMBL" id="CAVMBE010000091">
    <property type="protein sequence ID" value="CAK4033692.1"/>
    <property type="molecule type" value="Genomic_DNA"/>
</dbReference>
<comment type="similarity">
    <text evidence="2 10">Belongs to the glycosyl hydrolase 5 (cellulase A) family.</text>
</comment>
<accession>A0AAI8Z788</accession>
<dbReference type="PANTHER" id="PTHR31297:SF1">
    <property type="entry name" value="GLUCAN 1,3-BETA-GLUCOSIDASE I_II-RELATED"/>
    <property type="match status" value="1"/>
</dbReference>
<keyword evidence="7" id="KW-0961">Cell wall biogenesis/degradation</keyword>
<dbReference type="InterPro" id="IPR001547">
    <property type="entry name" value="Glyco_hydro_5"/>
</dbReference>
<comment type="caution">
    <text evidence="13">The sequence shown here is derived from an EMBL/GenBank/DDBJ whole genome shotgun (WGS) entry which is preliminary data.</text>
</comment>
<dbReference type="InterPro" id="IPR017853">
    <property type="entry name" value="GH"/>
</dbReference>
<sequence>MGFLSTSAAAVALLASFGNAAPTSLVSGVDARAIKGFDFGSTKIRGVNLGGWFVLEPWITPSIFEATPDNVVDEYTFGQTLGQTEGRRRLEQHWSTFYTANDFALMKKYGINFVRIPIGYWSITPLSGDPYVTGAYEHLPNALQWANENGIKVLLDLHGAPGSQNGFDNSGRRGAIGWEKGDTVKQTIAALNKLRDDHAANEAVAAIELLNEPMGPQLDQNVLRQFYNDGWGNLRDSPVAPVFHDAFLGVNSWNNFGAGEANWILDTHHYEVFDAGSLQMGIQQHISTACQFGASMATNNKWTIAGEWTGAMTDCAKWLNGRGVGARYDGSYNYNGQGSSYIGSCDAKTTGTVAGLGEADHNNIKSFIQAQMAAYEKANGWIFWAWKNEAAPEWHFKNLTEAGMVPQPLGQYGNICG</sequence>
<dbReference type="SUPFAM" id="SSF51445">
    <property type="entry name" value="(Trans)glycosidases"/>
    <property type="match status" value="1"/>
</dbReference>
<keyword evidence="6 10" id="KW-0326">Glycosidase</keyword>
<feature type="domain" description="Glycoside hydrolase family 5" evidence="12">
    <location>
        <begin position="88"/>
        <end position="237"/>
    </location>
</feature>
<feature type="signal peptide" evidence="11">
    <location>
        <begin position="1"/>
        <end position="20"/>
    </location>
</feature>
<evidence type="ECO:0000256" key="8">
    <source>
        <dbReference type="ARBA" id="ARBA00036824"/>
    </source>
</evidence>
<protein>
    <recommendedName>
        <fullName evidence="9">glucan 1,3-beta-glucosidase</fullName>
        <ecNumber evidence="9">3.2.1.58</ecNumber>
    </recommendedName>
</protein>
<reference evidence="13" key="1">
    <citation type="submission" date="2023-11" db="EMBL/GenBank/DDBJ databases">
        <authorList>
            <person name="Alioto T."/>
            <person name="Alioto T."/>
            <person name="Gomez Garrido J."/>
        </authorList>
    </citation>
    <scope>NUCLEOTIDE SEQUENCE</scope>
</reference>